<proteinExistence type="inferred from homology"/>
<accession>A0AAD5IRX5</accession>
<dbReference type="InterPro" id="IPR036282">
    <property type="entry name" value="Glutathione-S-Trfase_C_sf"/>
</dbReference>
<evidence type="ECO:0000313" key="3">
    <source>
        <dbReference type="Proteomes" id="UP001064489"/>
    </source>
</evidence>
<dbReference type="SUPFAM" id="SSF47616">
    <property type="entry name" value="GST C-terminal domain-like"/>
    <property type="match status" value="1"/>
</dbReference>
<organism evidence="2 3">
    <name type="scientific">Acer negundo</name>
    <name type="common">Box elder</name>
    <dbReference type="NCBI Taxonomy" id="4023"/>
    <lineage>
        <taxon>Eukaryota</taxon>
        <taxon>Viridiplantae</taxon>
        <taxon>Streptophyta</taxon>
        <taxon>Embryophyta</taxon>
        <taxon>Tracheophyta</taxon>
        <taxon>Spermatophyta</taxon>
        <taxon>Magnoliopsida</taxon>
        <taxon>eudicotyledons</taxon>
        <taxon>Gunneridae</taxon>
        <taxon>Pentapetalae</taxon>
        <taxon>rosids</taxon>
        <taxon>malvids</taxon>
        <taxon>Sapindales</taxon>
        <taxon>Sapindaceae</taxon>
        <taxon>Hippocastanoideae</taxon>
        <taxon>Acereae</taxon>
        <taxon>Acer</taxon>
    </lineage>
</organism>
<dbReference type="Proteomes" id="UP001064489">
    <property type="component" value="Chromosome 8"/>
</dbReference>
<name>A0AAD5IRX5_ACENE</name>
<dbReference type="InterPro" id="IPR045073">
    <property type="entry name" value="Omega/Tau-like"/>
</dbReference>
<comment type="catalytic activity">
    <reaction evidence="1">
        <text>RX + glutathione = an S-substituted glutathione + a halide anion + H(+)</text>
        <dbReference type="Rhea" id="RHEA:16437"/>
        <dbReference type="ChEBI" id="CHEBI:15378"/>
        <dbReference type="ChEBI" id="CHEBI:16042"/>
        <dbReference type="ChEBI" id="CHEBI:17792"/>
        <dbReference type="ChEBI" id="CHEBI:57925"/>
        <dbReference type="ChEBI" id="CHEBI:90779"/>
        <dbReference type="EC" id="2.5.1.18"/>
    </reaction>
</comment>
<dbReference type="GO" id="GO:0006749">
    <property type="term" value="P:glutathione metabolic process"/>
    <property type="evidence" value="ECO:0007669"/>
    <property type="project" value="TreeGrafter"/>
</dbReference>
<dbReference type="PANTHER" id="PTHR11260:SF711">
    <property type="entry name" value="GLUTATHIONE S-TRANSFERASE U9"/>
    <property type="match status" value="1"/>
</dbReference>
<comment type="caution">
    <text evidence="2">The sequence shown here is derived from an EMBL/GenBank/DDBJ whole genome shotgun (WGS) entry which is preliminary data.</text>
</comment>
<dbReference type="Gene3D" id="3.40.30.10">
    <property type="entry name" value="Glutaredoxin"/>
    <property type="match status" value="1"/>
</dbReference>
<evidence type="ECO:0000256" key="1">
    <source>
        <dbReference type="RuleBase" id="RU369102"/>
    </source>
</evidence>
<dbReference type="GO" id="GO:0005829">
    <property type="term" value="C:cytosol"/>
    <property type="evidence" value="ECO:0007669"/>
    <property type="project" value="UniProtKB-SubCell"/>
</dbReference>
<dbReference type="EMBL" id="JAJSOW010000103">
    <property type="protein sequence ID" value="KAI9175123.1"/>
    <property type="molecule type" value="Genomic_DNA"/>
</dbReference>
<evidence type="ECO:0000313" key="2">
    <source>
        <dbReference type="EMBL" id="KAI9175123.1"/>
    </source>
</evidence>
<reference evidence="2" key="1">
    <citation type="journal article" date="2022" name="Plant J.">
        <title>Strategies of tolerance reflected in two North American maple genomes.</title>
        <authorList>
            <person name="McEvoy S.L."/>
            <person name="Sezen U.U."/>
            <person name="Trouern-Trend A."/>
            <person name="McMahon S.M."/>
            <person name="Schaberg P.G."/>
            <person name="Yang J."/>
            <person name="Wegrzyn J.L."/>
            <person name="Swenson N.G."/>
        </authorList>
    </citation>
    <scope>NUCLEOTIDE SEQUENCE</scope>
    <source>
        <strain evidence="2">91603</strain>
    </source>
</reference>
<sequence length="93" mass="10904">MIILEYIDETWKNAPRLLPEDPYGRAQTRFWASFIQPLFEAVLKVVPSKEEEQEKTIEEVYEKLEALQKGMREFFPVGSPRIDGQNLEVSFVL</sequence>
<dbReference type="PANTHER" id="PTHR11260">
    <property type="entry name" value="GLUTATHIONE S-TRANSFERASE, GST, SUPERFAMILY, GST DOMAIN CONTAINING"/>
    <property type="match status" value="1"/>
</dbReference>
<dbReference type="AlphaFoldDB" id="A0AAD5IRX5"/>
<dbReference type="EC" id="2.5.1.18" evidence="1"/>
<comment type="subcellular location">
    <subcellularLocation>
        <location evidence="1">Cytoplasm</location>
        <location evidence="1">Cytosol</location>
    </subcellularLocation>
</comment>
<reference evidence="2" key="2">
    <citation type="submission" date="2023-02" db="EMBL/GenBank/DDBJ databases">
        <authorList>
            <person name="Swenson N.G."/>
            <person name="Wegrzyn J.L."/>
            <person name="Mcevoy S.L."/>
        </authorList>
    </citation>
    <scope>NUCLEOTIDE SEQUENCE</scope>
    <source>
        <strain evidence="2">91603</strain>
        <tissue evidence="2">Leaf</tissue>
    </source>
</reference>
<protein>
    <recommendedName>
        <fullName evidence="1">Glutathione S-transferase</fullName>
        <ecNumber evidence="1">2.5.1.18</ecNumber>
    </recommendedName>
</protein>
<comment type="similarity">
    <text evidence="1">Belongs to the GST superfamily.</text>
</comment>
<dbReference type="GO" id="GO:0004364">
    <property type="term" value="F:glutathione transferase activity"/>
    <property type="evidence" value="ECO:0007669"/>
    <property type="project" value="UniProtKB-UniRule"/>
</dbReference>
<keyword evidence="1" id="KW-0808">Transferase</keyword>
<keyword evidence="3" id="KW-1185">Reference proteome</keyword>
<dbReference type="Gene3D" id="1.20.1050.10">
    <property type="match status" value="1"/>
</dbReference>
<gene>
    <name evidence="2" type="ORF">LWI28_027761</name>
</gene>
<keyword evidence="1" id="KW-0963">Cytoplasm</keyword>
<comment type="function">
    <text evidence="1">Is involved in the conjugation of reduced glutathione to a wide number of exogenous and endogenous hydrophobic electrophiles.</text>
</comment>